<dbReference type="Gene3D" id="1.10.3720.10">
    <property type="entry name" value="MetI-like"/>
    <property type="match status" value="1"/>
</dbReference>
<accession>A0A9N7CMQ3</accession>
<evidence type="ECO:0000313" key="13">
    <source>
        <dbReference type="Proteomes" id="UP000247512"/>
    </source>
</evidence>
<dbReference type="GO" id="GO:0055085">
    <property type="term" value="P:transmembrane transport"/>
    <property type="evidence" value="ECO:0007669"/>
    <property type="project" value="InterPro"/>
</dbReference>
<dbReference type="Proteomes" id="UP000247512">
    <property type="component" value="Unassembled WGS sequence"/>
</dbReference>
<evidence type="ECO:0000256" key="7">
    <source>
        <dbReference type="ARBA" id="ARBA00023136"/>
    </source>
</evidence>
<dbReference type="InterPro" id="IPR000515">
    <property type="entry name" value="MetI-like"/>
</dbReference>
<keyword evidence="4" id="KW-1003">Cell membrane</keyword>
<dbReference type="CDD" id="cd06261">
    <property type="entry name" value="TM_PBP2"/>
    <property type="match status" value="1"/>
</dbReference>
<evidence type="ECO:0000256" key="8">
    <source>
        <dbReference type="SAM" id="Phobius"/>
    </source>
</evidence>
<dbReference type="PANTHER" id="PTHR42929">
    <property type="entry name" value="INNER MEMBRANE ABC TRANSPORTER PERMEASE PROTEIN YDCU-RELATED-RELATED"/>
    <property type="match status" value="1"/>
</dbReference>
<protein>
    <submittedName>
        <fullName evidence="10">Polyamine ABC transporter permease</fullName>
    </submittedName>
</protein>
<feature type="domain" description="ABC transmembrane type-1" evidence="9">
    <location>
        <begin position="65"/>
        <end position="271"/>
    </location>
</feature>
<feature type="transmembrane region" description="Helical" evidence="8">
    <location>
        <begin position="250"/>
        <end position="271"/>
    </location>
</feature>
<evidence type="ECO:0000256" key="5">
    <source>
        <dbReference type="ARBA" id="ARBA00022692"/>
    </source>
</evidence>
<evidence type="ECO:0000313" key="10">
    <source>
        <dbReference type="EMBL" id="AQU88403.1"/>
    </source>
</evidence>
<name>A0A9N7CMQ3_9PROT</name>
<comment type="similarity">
    <text evidence="2">Belongs to the binding-protein-dependent transport system permease family. CysTW subfamily.</text>
</comment>
<evidence type="ECO:0000256" key="1">
    <source>
        <dbReference type="ARBA" id="ARBA00004651"/>
    </source>
</evidence>
<evidence type="ECO:0000256" key="3">
    <source>
        <dbReference type="ARBA" id="ARBA00022448"/>
    </source>
</evidence>
<dbReference type="KEGG" id="kna:B0W47_14115"/>
<evidence type="ECO:0000313" key="11">
    <source>
        <dbReference type="EMBL" id="PYD65207.1"/>
    </source>
</evidence>
<reference evidence="11 13" key="3">
    <citation type="submission" date="2017-06" db="EMBL/GenBank/DDBJ databases">
        <title>A draft genome sequence of Komagataeibacter nataicola LMG 1536.</title>
        <authorList>
            <person name="Skraban J."/>
            <person name="Cleenwerck I."/>
            <person name="Vandamme P."/>
            <person name="Trcek J."/>
        </authorList>
    </citation>
    <scope>NUCLEOTIDE SEQUENCE [LARGE SCALE GENOMIC DNA]</scope>
    <source>
        <strain evidence="11 13">LMG 1536</strain>
    </source>
</reference>
<dbReference type="SUPFAM" id="SSF161098">
    <property type="entry name" value="MetI-like"/>
    <property type="match status" value="1"/>
</dbReference>
<proteinExistence type="inferred from homology"/>
<feature type="transmembrane region" description="Helical" evidence="8">
    <location>
        <begin position="69"/>
        <end position="90"/>
    </location>
</feature>
<keyword evidence="7 8" id="KW-0472">Membrane</keyword>
<feature type="transmembrane region" description="Helical" evidence="8">
    <location>
        <begin position="194"/>
        <end position="219"/>
    </location>
</feature>
<reference evidence="12" key="1">
    <citation type="submission" date="2017-02" db="EMBL/GenBank/DDBJ databases">
        <title>zhang.</title>
        <authorList>
            <person name="Zhang H."/>
        </authorList>
    </citation>
    <scope>NUCLEOTIDE SEQUENCE [LARGE SCALE GENOMIC DNA]</scope>
    <source>
        <strain evidence="12">RZS01</strain>
    </source>
</reference>
<comment type="subcellular location">
    <subcellularLocation>
        <location evidence="1">Cell membrane</location>
        <topology evidence="1">Multi-pass membrane protein</topology>
    </subcellularLocation>
</comment>
<dbReference type="RefSeq" id="WP_078526912.1">
    <property type="nucleotide sequence ID" value="NZ_CP019875.1"/>
</dbReference>
<organism evidence="10 12">
    <name type="scientific">Komagataeibacter nataicola</name>
    <dbReference type="NCBI Taxonomy" id="265960"/>
    <lineage>
        <taxon>Bacteria</taxon>
        <taxon>Pseudomonadati</taxon>
        <taxon>Pseudomonadota</taxon>
        <taxon>Alphaproteobacteria</taxon>
        <taxon>Acetobacterales</taxon>
        <taxon>Acetobacteraceae</taxon>
        <taxon>Komagataeibacter</taxon>
    </lineage>
</organism>
<dbReference type="PROSITE" id="PS50928">
    <property type="entry name" value="ABC_TM1"/>
    <property type="match status" value="1"/>
</dbReference>
<keyword evidence="3" id="KW-0813">Transport</keyword>
<sequence>MTTRLMHRMLLLPGLVALVVTFCLPVAWLLHMSFMPEPDSPPGHAAISFHAYAQVLEDGFYWWVVWQTVRIGLVVTCLTVPLSFPIALFLSRSTSPWRGTLAALAVAPLLTSTVIRTYGWMVILGRHGLINRTLLGLGVLSMPVRLDNGTFATIVALVEILMPYAIISILGGMGRLTVELEQAAALLGAPLWKVFMRITVPLALPGLLTASLLVFVLSISSLVTPQLMGGGRVFVLSTEIFSQTTQALNWPLAGALSTLLLALFGSVIVLYQRAARRLEDPA</sequence>
<keyword evidence="13" id="KW-1185">Reference proteome</keyword>
<dbReference type="EMBL" id="CP019875">
    <property type="protein sequence ID" value="AQU88403.1"/>
    <property type="molecule type" value="Genomic_DNA"/>
</dbReference>
<dbReference type="Proteomes" id="UP000189683">
    <property type="component" value="Chromosome"/>
</dbReference>
<keyword evidence="5 8" id="KW-0812">Transmembrane</keyword>
<gene>
    <name evidence="10" type="ORF">B0W47_14115</name>
    <name evidence="11" type="ORF">CDI09_14805</name>
</gene>
<dbReference type="AlphaFoldDB" id="A0A9N7CMQ3"/>
<evidence type="ECO:0000256" key="4">
    <source>
        <dbReference type="ARBA" id="ARBA00022475"/>
    </source>
</evidence>
<dbReference type="OrthoDB" id="7915284at2"/>
<dbReference type="EMBL" id="NIRT01000038">
    <property type="protein sequence ID" value="PYD65207.1"/>
    <property type="molecule type" value="Genomic_DNA"/>
</dbReference>
<feature type="transmembrane region" description="Helical" evidence="8">
    <location>
        <begin position="151"/>
        <end position="173"/>
    </location>
</feature>
<keyword evidence="6 8" id="KW-1133">Transmembrane helix</keyword>
<dbReference type="PANTHER" id="PTHR42929:SF5">
    <property type="entry name" value="ABC TRANSPORTER PERMEASE PROTEIN"/>
    <property type="match status" value="1"/>
</dbReference>
<dbReference type="GO" id="GO:0005886">
    <property type="term" value="C:plasma membrane"/>
    <property type="evidence" value="ECO:0007669"/>
    <property type="project" value="UniProtKB-SubCell"/>
</dbReference>
<evidence type="ECO:0000259" key="9">
    <source>
        <dbReference type="PROSITE" id="PS50928"/>
    </source>
</evidence>
<evidence type="ECO:0000256" key="2">
    <source>
        <dbReference type="ARBA" id="ARBA00007069"/>
    </source>
</evidence>
<dbReference type="InterPro" id="IPR035906">
    <property type="entry name" value="MetI-like_sf"/>
</dbReference>
<evidence type="ECO:0000313" key="12">
    <source>
        <dbReference type="Proteomes" id="UP000189683"/>
    </source>
</evidence>
<reference evidence="10" key="2">
    <citation type="submission" date="2017-02" db="EMBL/GenBank/DDBJ databases">
        <authorList>
            <person name="Zhang H."/>
        </authorList>
    </citation>
    <scope>NUCLEOTIDE SEQUENCE</scope>
    <source>
        <strain evidence="10">RZS01</strain>
    </source>
</reference>
<evidence type="ECO:0000256" key="6">
    <source>
        <dbReference type="ARBA" id="ARBA00022989"/>
    </source>
</evidence>
<feature type="transmembrane region" description="Helical" evidence="8">
    <location>
        <begin position="102"/>
        <end position="123"/>
    </location>
</feature>